<evidence type="ECO:0000256" key="4">
    <source>
        <dbReference type="SAM" id="MobiDB-lite"/>
    </source>
</evidence>
<comment type="caution">
    <text evidence="5">The sequence shown here is derived from an EMBL/GenBank/DDBJ whole genome shotgun (WGS) entry which is preliminary data.</text>
</comment>
<accession>A0A8J5GCW9</accession>
<name>A0A8J5GCW9_ZINOF</name>
<dbReference type="AlphaFoldDB" id="A0A8J5GCW9"/>
<dbReference type="EMBL" id="JACMSC010000009">
    <property type="protein sequence ID" value="KAG6505949.1"/>
    <property type="molecule type" value="Genomic_DNA"/>
</dbReference>
<feature type="coiled-coil region" evidence="3">
    <location>
        <begin position="49"/>
        <end position="286"/>
    </location>
</feature>
<evidence type="ECO:0000256" key="3">
    <source>
        <dbReference type="SAM" id="Coils"/>
    </source>
</evidence>
<comment type="similarity">
    <text evidence="1">Belongs to the WEB family.</text>
</comment>
<evidence type="ECO:0000313" key="6">
    <source>
        <dbReference type="Proteomes" id="UP000734854"/>
    </source>
</evidence>
<keyword evidence="2 3" id="KW-0175">Coiled coil</keyword>
<feature type="region of interest" description="Disordered" evidence="4">
    <location>
        <begin position="417"/>
        <end position="451"/>
    </location>
</feature>
<dbReference type="PANTHER" id="PTHR32054:SF2">
    <property type="entry name" value="PROTEIN PLASTID MOVEMENT IMPAIRED 2"/>
    <property type="match status" value="1"/>
</dbReference>
<dbReference type="GO" id="GO:0005829">
    <property type="term" value="C:cytosol"/>
    <property type="evidence" value="ECO:0007669"/>
    <property type="project" value="TreeGrafter"/>
</dbReference>
<sequence length="505" mass="57004">MAARQSQSSQGIRLVEYSDKLQVGEKAEKQHKSQLLPPQEELVMTKHELSRLKLEMSSAKKAKANAEKEAEALSSRAVQLLESVEQLRRQIEASDEEHMLVVLARIEAEREHDEIESQRAAVADKFAQRIATVKSTIKDLNREVRQQQELESELAVTNLTISALQTELGSIRTPKLQEETELSAAKQELALIKEESFHFMNAMDLTRKEMVQINAETNLLKELEQRAESKVVRLNSELLKAKTKFEVLMAGHERMNTSSSSLSAEIQRLRAETEAAEKEREGIRKENNGIRGQMHKIESEIEEKSLASVRTLCTAKASEATALKKLKNVVERAVKTRAFLLQFGLTISISRSEHEYLVRRGRAARVVAEKKVAAAVAWVAAVVERGRAAAAEAELVERKNMELKDAEARKIHKEMNAVTEQEQELHGSEEEDEIKEDSDEPEIPKKLKLNKSRSCTKLRRIPSSPAAWHVRSPLVVIKKKRKKAMPKLITLLKDRRGGCGAKEMN</sequence>
<proteinExistence type="inferred from homology"/>
<evidence type="ECO:0000313" key="5">
    <source>
        <dbReference type="EMBL" id="KAG6505949.1"/>
    </source>
</evidence>
<keyword evidence="6" id="KW-1185">Reference proteome</keyword>
<dbReference type="GO" id="GO:0009904">
    <property type="term" value="P:chloroplast accumulation movement"/>
    <property type="evidence" value="ECO:0007669"/>
    <property type="project" value="TreeGrafter"/>
</dbReference>
<gene>
    <name evidence="5" type="ORF">ZIOFF_031262</name>
</gene>
<protein>
    <submittedName>
        <fullName evidence="5">Uncharacterized protein</fullName>
    </submittedName>
</protein>
<dbReference type="Proteomes" id="UP000734854">
    <property type="component" value="Unassembled WGS sequence"/>
</dbReference>
<reference evidence="5 6" key="1">
    <citation type="submission" date="2020-08" db="EMBL/GenBank/DDBJ databases">
        <title>Plant Genome Project.</title>
        <authorList>
            <person name="Zhang R.-G."/>
        </authorList>
    </citation>
    <scope>NUCLEOTIDE SEQUENCE [LARGE SCALE GENOMIC DNA]</scope>
    <source>
        <tissue evidence="5">Rhizome</tissue>
    </source>
</reference>
<dbReference type="PANTHER" id="PTHR32054">
    <property type="entry name" value="HEAVY CHAIN, PUTATIVE, EXPRESSED-RELATED-RELATED"/>
    <property type="match status" value="1"/>
</dbReference>
<organism evidence="5 6">
    <name type="scientific">Zingiber officinale</name>
    <name type="common">Ginger</name>
    <name type="synonym">Amomum zingiber</name>
    <dbReference type="NCBI Taxonomy" id="94328"/>
    <lineage>
        <taxon>Eukaryota</taxon>
        <taxon>Viridiplantae</taxon>
        <taxon>Streptophyta</taxon>
        <taxon>Embryophyta</taxon>
        <taxon>Tracheophyta</taxon>
        <taxon>Spermatophyta</taxon>
        <taxon>Magnoliopsida</taxon>
        <taxon>Liliopsida</taxon>
        <taxon>Zingiberales</taxon>
        <taxon>Zingiberaceae</taxon>
        <taxon>Zingiber</taxon>
    </lineage>
</organism>
<evidence type="ECO:0000256" key="1">
    <source>
        <dbReference type="ARBA" id="ARBA00005485"/>
    </source>
</evidence>
<feature type="compositionally biased region" description="Acidic residues" evidence="4">
    <location>
        <begin position="429"/>
        <end position="441"/>
    </location>
</feature>
<dbReference type="OrthoDB" id="685331at2759"/>
<evidence type="ECO:0000256" key="2">
    <source>
        <dbReference type="ARBA" id="ARBA00023054"/>
    </source>
</evidence>
<dbReference type="GO" id="GO:0009903">
    <property type="term" value="P:chloroplast avoidance movement"/>
    <property type="evidence" value="ECO:0007669"/>
    <property type="project" value="TreeGrafter"/>
</dbReference>